<feature type="non-terminal residue" evidence="1">
    <location>
        <position position="1"/>
    </location>
</feature>
<dbReference type="EMBL" id="CAJVPT010066292">
    <property type="protein sequence ID" value="CAG8773173.1"/>
    <property type="molecule type" value="Genomic_DNA"/>
</dbReference>
<gene>
    <name evidence="1" type="ORF">ACOLOM_LOCUS13924</name>
</gene>
<protein>
    <submittedName>
        <fullName evidence="1">10183_t:CDS:1</fullName>
    </submittedName>
</protein>
<reference evidence="1" key="1">
    <citation type="submission" date="2021-06" db="EMBL/GenBank/DDBJ databases">
        <authorList>
            <person name="Kallberg Y."/>
            <person name="Tangrot J."/>
            <person name="Rosling A."/>
        </authorList>
    </citation>
    <scope>NUCLEOTIDE SEQUENCE</scope>
    <source>
        <strain evidence="1">CL356</strain>
    </source>
</reference>
<dbReference type="Proteomes" id="UP000789525">
    <property type="component" value="Unassembled WGS sequence"/>
</dbReference>
<name>A0ACA9R1X1_9GLOM</name>
<proteinExistence type="predicted"/>
<comment type="caution">
    <text evidence="1">The sequence shown here is derived from an EMBL/GenBank/DDBJ whole genome shotgun (WGS) entry which is preliminary data.</text>
</comment>
<evidence type="ECO:0000313" key="2">
    <source>
        <dbReference type="Proteomes" id="UP000789525"/>
    </source>
</evidence>
<sequence length="117" mass="13063">KTSSDSNGASNDSSTNPEGSAKPSHFKITLHRSAIAGKILRLKELVKVENVTTDQVKTKREMKLERRAVRGYVIKQRFRQAGAASSTIKPSIKDTFTGVNNWRLDRPTKGREYDTNS</sequence>
<keyword evidence="2" id="KW-1185">Reference proteome</keyword>
<accession>A0ACA9R1X1</accession>
<organism evidence="1 2">
    <name type="scientific">Acaulospora colombiana</name>
    <dbReference type="NCBI Taxonomy" id="27376"/>
    <lineage>
        <taxon>Eukaryota</taxon>
        <taxon>Fungi</taxon>
        <taxon>Fungi incertae sedis</taxon>
        <taxon>Mucoromycota</taxon>
        <taxon>Glomeromycotina</taxon>
        <taxon>Glomeromycetes</taxon>
        <taxon>Diversisporales</taxon>
        <taxon>Acaulosporaceae</taxon>
        <taxon>Acaulospora</taxon>
    </lineage>
</organism>
<evidence type="ECO:0000313" key="1">
    <source>
        <dbReference type="EMBL" id="CAG8773173.1"/>
    </source>
</evidence>